<keyword evidence="2" id="KW-0255">Endonuclease</keyword>
<dbReference type="InterPro" id="IPR036691">
    <property type="entry name" value="Endo/exonu/phosph_ase_sf"/>
</dbReference>
<dbReference type="RefSeq" id="WP_036930057.1">
    <property type="nucleotide sequence ID" value="NZ_JRPQ01000279.1"/>
</dbReference>
<organism evidence="2 3">
    <name type="scientific">Hoylesella timonensis S9-PR14</name>
    <dbReference type="NCBI Taxonomy" id="1401062"/>
    <lineage>
        <taxon>Bacteria</taxon>
        <taxon>Pseudomonadati</taxon>
        <taxon>Bacteroidota</taxon>
        <taxon>Bacteroidia</taxon>
        <taxon>Bacteroidales</taxon>
        <taxon>Prevotellaceae</taxon>
        <taxon>Hoylesella</taxon>
    </lineage>
</organism>
<name>A0A098YN64_9BACT</name>
<evidence type="ECO:0000313" key="3">
    <source>
        <dbReference type="Proteomes" id="UP000029723"/>
    </source>
</evidence>
<feature type="domain" description="Endonuclease/exonuclease/phosphatase" evidence="1">
    <location>
        <begin position="14"/>
        <end position="312"/>
    </location>
</feature>
<sequence>MTYVLSLLLGVFTVVELNCENLFDCQHDSLKHDEQFLPTSDYHWTPHRYWTKVNRIGQTILSCGESTNEWSLPDMVGLCEVENDSCLVALTRRSLLRHARYEYVMTHSPDERGIDVALLYSPFSFQLLDWHAIPIHPVKDMRPTRDVLYAKGRVVTGDTLHVFVVHAPSRMGGETFTRSHRRIVGNILLQAIDSIRSVSTRPRILVMGDFNDYSSDENILRLVQSGLVEVSANAKGTHGAKATYRFRGEWGSLDHIFLDKSSAALVQECYVHDAPFLLEKDEKYGGVKPRRNYQGPRYLNGFSDHLPLVMRINWQK</sequence>
<comment type="caution">
    <text evidence="2">The sequence shown here is derived from an EMBL/GenBank/DDBJ whole genome shotgun (WGS) entry which is preliminary data.</text>
</comment>
<keyword evidence="2" id="KW-0378">Hydrolase</keyword>
<evidence type="ECO:0000259" key="1">
    <source>
        <dbReference type="Pfam" id="PF19580"/>
    </source>
</evidence>
<evidence type="ECO:0000313" key="2">
    <source>
        <dbReference type="EMBL" id="KGI20707.1"/>
    </source>
</evidence>
<keyword evidence="2" id="KW-0540">Nuclease</keyword>
<dbReference type="Pfam" id="PF19580">
    <property type="entry name" value="Exo_endo_phos_3"/>
    <property type="match status" value="1"/>
</dbReference>
<dbReference type="SUPFAM" id="SSF56219">
    <property type="entry name" value="DNase I-like"/>
    <property type="match status" value="1"/>
</dbReference>
<protein>
    <submittedName>
        <fullName evidence="2">Endonuclease</fullName>
    </submittedName>
</protein>
<gene>
    <name evidence="2" type="ORF">HMPREF9304_14375</name>
</gene>
<dbReference type="PANTHER" id="PTHR42834:SF1">
    <property type="entry name" value="ENDONUCLEASE_EXONUCLEASE_PHOSPHATASE FAMILY PROTEIN (AFU_ORTHOLOGUE AFUA_3G09210)"/>
    <property type="match status" value="1"/>
</dbReference>
<proteinExistence type="predicted"/>
<dbReference type="OrthoDB" id="9802724at2"/>
<reference evidence="2 3" key="1">
    <citation type="submission" date="2014-07" db="EMBL/GenBank/DDBJ databases">
        <authorList>
            <person name="McCorrison J."/>
            <person name="Sanka R."/>
            <person name="Torralba M."/>
            <person name="Gillis M."/>
            <person name="Haft D.H."/>
            <person name="Methe B."/>
            <person name="Sutton G."/>
            <person name="Nelson K.E."/>
        </authorList>
    </citation>
    <scope>NUCLEOTIDE SEQUENCE [LARGE SCALE GENOMIC DNA]</scope>
    <source>
        <strain evidence="2 3">S9-PR14</strain>
    </source>
</reference>
<dbReference type="PANTHER" id="PTHR42834">
    <property type="entry name" value="ENDONUCLEASE/EXONUCLEASE/PHOSPHATASE FAMILY PROTEIN (AFU_ORTHOLOGUE AFUA_3G09210)"/>
    <property type="match status" value="1"/>
</dbReference>
<accession>A0A098YN64</accession>
<dbReference type="InterPro" id="IPR005135">
    <property type="entry name" value="Endo/exonuclease/phosphatase"/>
</dbReference>
<dbReference type="AlphaFoldDB" id="A0A098YN64"/>
<dbReference type="Gene3D" id="3.60.10.10">
    <property type="entry name" value="Endonuclease/exonuclease/phosphatase"/>
    <property type="match status" value="1"/>
</dbReference>
<dbReference type="EMBL" id="JRPQ01000279">
    <property type="protein sequence ID" value="KGI20707.1"/>
    <property type="molecule type" value="Genomic_DNA"/>
</dbReference>
<dbReference type="GO" id="GO:0004519">
    <property type="term" value="F:endonuclease activity"/>
    <property type="evidence" value="ECO:0007669"/>
    <property type="project" value="UniProtKB-KW"/>
</dbReference>
<dbReference type="Proteomes" id="UP000029723">
    <property type="component" value="Unassembled WGS sequence"/>
</dbReference>